<reference evidence="1" key="1">
    <citation type="submission" date="2018-06" db="EMBL/GenBank/DDBJ databases">
        <authorList>
            <person name="Zhirakovskaya E."/>
        </authorList>
    </citation>
    <scope>NUCLEOTIDE SEQUENCE</scope>
</reference>
<dbReference type="PANTHER" id="PTHR46230:SF7">
    <property type="entry name" value="BOLA-LIKE PROTEIN 1"/>
    <property type="match status" value="1"/>
</dbReference>
<dbReference type="PIRSF" id="PIRSF003113">
    <property type="entry name" value="BolA"/>
    <property type="match status" value="1"/>
</dbReference>
<dbReference type="PANTHER" id="PTHR46230">
    <property type="match status" value="1"/>
</dbReference>
<name>A0A3B0RQR1_9ZZZZ</name>
<dbReference type="InterPro" id="IPR002634">
    <property type="entry name" value="BolA"/>
</dbReference>
<sequence>MSVAETIEQKLRVALNISHMELIDESAKHAGHAGARPGGESHFRLQLVSSDFTGKNRVARQRQIYRILKEEMAGQIHALSLDIRSPEE</sequence>
<gene>
    <name evidence="1" type="ORF">MNBD_ALPHA01-2207</name>
</gene>
<keyword evidence="1" id="KW-0131">Cell cycle</keyword>
<dbReference type="GO" id="GO:0016226">
    <property type="term" value="P:iron-sulfur cluster assembly"/>
    <property type="evidence" value="ECO:0007669"/>
    <property type="project" value="TreeGrafter"/>
</dbReference>
<keyword evidence="1" id="KW-0132">Cell division</keyword>
<dbReference type="EMBL" id="UOEJ01000070">
    <property type="protein sequence ID" value="VAV95954.1"/>
    <property type="molecule type" value="Genomic_DNA"/>
</dbReference>
<proteinExistence type="predicted"/>
<protein>
    <submittedName>
        <fullName evidence="1">Cell division protein BolA</fullName>
    </submittedName>
</protein>
<dbReference type="InterPro" id="IPR036065">
    <property type="entry name" value="BolA-like_sf"/>
</dbReference>
<dbReference type="SUPFAM" id="SSF82657">
    <property type="entry name" value="BolA-like"/>
    <property type="match status" value="1"/>
</dbReference>
<accession>A0A3B0RQR1</accession>
<dbReference type="GO" id="GO:0051301">
    <property type="term" value="P:cell division"/>
    <property type="evidence" value="ECO:0007669"/>
    <property type="project" value="UniProtKB-KW"/>
</dbReference>
<evidence type="ECO:0000313" key="1">
    <source>
        <dbReference type="EMBL" id="VAV95954.1"/>
    </source>
</evidence>
<dbReference type="Gene3D" id="3.30.300.90">
    <property type="entry name" value="BolA-like"/>
    <property type="match status" value="1"/>
</dbReference>
<organism evidence="1">
    <name type="scientific">hydrothermal vent metagenome</name>
    <dbReference type="NCBI Taxonomy" id="652676"/>
    <lineage>
        <taxon>unclassified sequences</taxon>
        <taxon>metagenomes</taxon>
        <taxon>ecological metagenomes</taxon>
    </lineage>
</organism>
<dbReference type="AlphaFoldDB" id="A0A3B0RQR1"/>
<dbReference type="Pfam" id="PF01722">
    <property type="entry name" value="BolA"/>
    <property type="match status" value="1"/>
</dbReference>